<keyword evidence="2" id="KW-1003">Cell membrane</keyword>
<feature type="transmembrane region" description="Helical" evidence="6">
    <location>
        <begin position="20"/>
        <end position="40"/>
    </location>
</feature>
<dbReference type="GO" id="GO:0005886">
    <property type="term" value="C:plasma membrane"/>
    <property type="evidence" value="ECO:0007669"/>
    <property type="project" value="UniProtKB-SubCell"/>
</dbReference>
<evidence type="ECO:0000256" key="3">
    <source>
        <dbReference type="ARBA" id="ARBA00022692"/>
    </source>
</evidence>
<evidence type="ECO:0000256" key="2">
    <source>
        <dbReference type="ARBA" id="ARBA00022475"/>
    </source>
</evidence>
<reference evidence="7" key="1">
    <citation type="submission" date="2018-05" db="EMBL/GenBank/DDBJ databases">
        <authorList>
            <person name="Lanie J.A."/>
            <person name="Ng W.-L."/>
            <person name="Kazmierczak K.M."/>
            <person name="Andrzejewski T.M."/>
            <person name="Davidsen T.M."/>
            <person name="Wayne K.J."/>
            <person name="Tettelin H."/>
            <person name="Glass J.I."/>
            <person name="Rusch D."/>
            <person name="Podicherti R."/>
            <person name="Tsui H.-C.T."/>
            <person name="Winkler M.E."/>
        </authorList>
    </citation>
    <scope>NUCLEOTIDE SEQUENCE</scope>
</reference>
<gene>
    <name evidence="7" type="ORF">METZ01_LOCUS68990</name>
</gene>
<proteinExistence type="predicted"/>
<evidence type="ECO:0000256" key="6">
    <source>
        <dbReference type="SAM" id="Phobius"/>
    </source>
</evidence>
<accession>A0A381TJ65</accession>
<dbReference type="EMBL" id="UINC01004687">
    <property type="protein sequence ID" value="SVA16136.1"/>
    <property type="molecule type" value="Genomic_DNA"/>
</dbReference>
<evidence type="ECO:0000313" key="7">
    <source>
        <dbReference type="EMBL" id="SVA16136.1"/>
    </source>
</evidence>
<comment type="subcellular location">
    <subcellularLocation>
        <location evidence="1">Cell membrane</location>
        <topology evidence="1">Single-pass membrane protein</topology>
    </subcellularLocation>
</comment>
<dbReference type="PANTHER" id="PTHR30558:SF7">
    <property type="entry name" value="TOL-PAL SYSTEM PROTEIN TOLR"/>
    <property type="match status" value="1"/>
</dbReference>
<organism evidence="7">
    <name type="scientific">marine metagenome</name>
    <dbReference type="NCBI Taxonomy" id="408172"/>
    <lineage>
        <taxon>unclassified sequences</taxon>
        <taxon>metagenomes</taxon>
        <taxon>ecological metagenomes</taxon>
    </lineage>
</organism>
<dbReference type="InterPro" id="IPR003400">
    <property type="entry name" value="ExbD"/>
</dbReference>
<dbReference type="Pfam" id="PF02472">
    <property type="entry name" value="ExbD"/>
    <property type="match status" value="1"/>
</dbReference>
<name>A0A381TJ65_9ZZZZ</name>
<keyword evidence="4 6" id="KW-1133">Transmembrane helix</keyword>
<sequence length="139" mass="15357">MEFGWFHDDEDGLAEINITPLVDVSLVLLIIFMITAPMLVQGANVDLPQTRPMSKLPSGNVFVTVDANGDIYMNEIETPLELPDLEQRLIPFVELGQSVYLQGDIATNYGRIMEVMDAIKSAGLDNVNLVTTPVPPNQR</sequence>
<dbReference type="AlphaFoldDB" id="A0A381TJ65"/>
<dbReference type="Gene3D" id="3.30.420.270">
    <property type="match status" value="1"/>
</dbReference>
<keyword evidence="3 6" id="KW-0812">Transmembrane</keyword>
<evidence type="ECO:0008006" key="8">
    <source>
        <dbReference type="Google" id="ProtNLM"/>
    </source>
</evidence>
<evidence type="ECO:0000256" key="5">
    <source>
        <dbReference type="ARBA" id="ARBA00023136"/>
    </source>
</evidence>
<keyword evidence="5 6" id="KW-0472">Membrane</keyword>
<evidence type="ECO:0000256" key="1">
    <source>
        <dbReference type="ARBA" id="ARBA00004162"/>
    </source>
</evidence>
<dbReference type="GO" id="GO:0022857">
    <property type="term" value="F:transmembrane transporter activity"/>
    <property type="evidence" value="ECO:0007669"/>
    <property type="project" value="InterPro"/>
</dbReference>
<dbReference type="PANTHER" id="PTHR30558">
    <property type="entry name" value="EXBD MEMBRANE COMPONENT OF PMF-DRIVEN MACROMOLECULE IMPORT SYSTEM"/>
    <property type="match status" value="1"/>
</dbReference>
<protein>
    <recommendedName>
        <fullName evidence="8">Protein TolR</fullName>
    </recommendedName>
</protein>
<evidence type="ECO:0000256" key="4">
    <source>
        <dbReference type="ARBA" id="ARBA00022989"/>
    </source>
</evidence>